<keyword evidence="2" id="KW-0812">Transmembrane</keyword>
<feature type="compositionally biased region" description="Acidic residues" evidence="1">
    <location>
        <begin position="1"/>
        <end position="10"/>
    </location>
</feature>
<dbReference type="Proteomes" id="UP001461498">
    <property type="component" value="Unassembled WGS sequence"/>
</dbReference>
<feature type="transmembrane region" description="Helical" evidence="2">
    <location>
        <begin position="347"/>
        <end position="373"/>
    </location>
</feature>
<feature type="transmembrane region" description="Helical" evidence="2">
    <location>
        <begin position="619"/>
        <end position="643"/>
    </location>
</feature>
<evidence type="ECO:0000256" key="2">
    <source>
        <dbReference type="SAM" id="Phobius"/>
    </source>
</evidence>
<proteinExistence type="predicted"/>
<evidence type="ECO:0008006" key="5">
    <source>
        <dbReference type="Google" id="ProtNLM"/>
    </source>
</evidence>
<feature type="transmembrane region" description="Helical" evidence="2">
    <location>
        <begin position="477"/>
        <end position="495"/>
    </location>
</feature>
<dbReference type="GO" id="GO:0070059">
    <property type="term" value="P:intrinsic apoptotic signaling pathway in response to endoplasmic reticulum stress"/>
    <property type="evidence" value="ECO:0007669"/>
    <property type="project" value="TreeGrafter"/>
</dbReference>
<feature type="transmembrane region" description="Helical" evidence="2">
    <location>
        <begin position="436"/>
        <end position="457"/>
    </location>
</feature>
<dbReference type="Pfam" id="PF15113">
    <property type="entry name" value="TMEM117"/>
    <property type="match status" value="1"/>
</dbReference>
<feature type="transmembrane region" description="Helical" evidence="2">
    <location>
        <begin position="252"/>
        <end position="270"/>
    </location>
</feature>
<sequence length="671" mass="76428">MGDRESEEEERVSVGSNTKSLVSNKEIRSLNRNASFDLAQRNHCTRKTHVRTGSDFWAQVAAQATFIDSTRSSLAFDAESNNPTSNLPNKRVGYTGSNSTPSLVIPLRPSSSLHHQYSVRESRRNFKVTRFYSQDHDNILERGGELRVLQPLLSKGGGSRTSLAAIWAAVDNNNHVKTNRKLSTVRKPSSWEESVSLQRRRSLAIRNVSKGNSNTGSATAAVGVREPNIPLPITTLAGLDTKDLRYCFQHPYLRLFTTLLVIFCNFLLFAEDPISHSHTESVIPMVGNVFSFVCTKYPPDWRWALIKVLMWILAIFCGLVMGKLFIHSIVFGKYLRLKMFRDEQGSWIAMFLTVILSLYLFSHVYNFIIDIFYNKPNYRIDSRMGLTNSAVMKAAACGTWLGDLITWLMVTDVMLQDSLYPEWAPTLRKIWRKTNIPRILIFWVGSALGTAFVVTVIVGDLISWDTLNQDFVSSTELSRAFLASFILVLDLVIMMQDWDFPHFTTTVHINLPGFSVATLEWKYAEVNLTGKWFSYGVIFMVMLLDLNMWKNQIFYIPNKFGQYVGPDQKIHTILDQEILETGNSSTLTYEARSRINETTGRPFYDNDMKMNSKYVGYPMLVKCTAFFPSIITLSFFLWLIYLYGRFPHKEKTTTDPVNVVSEHESDGGITV</sequence>
<name>A0AAW1DMI0_9HEMI</name>
<accession>A0AAW1DMI0</accession>
<dbReference type="InterPro" id="IPR029370">
    <property type="entry name" value="TMEM117"/>
</dbReference>
<keyword evidence="2" id="KW-0472">Membrane</keyword>
<feature type="transmembrane region" description="Helical" evidence="2">
    <location>
        <begin position="532"/>
        <end position="549"/>
    </location>
</feature>
<keyword evidence="4" id="KW-1185">Reference proteome</keyword>
<dbReference type="PANTHER" id="PTHR31226:SF1">
    <property type="entry name" value="TRANSMEMBRANE PROTEIN 117"/>
    <property type="match status" value="1"/>
</dbReference>
<feature type="region of interest" description="Disordered" evidence="1">
    <location>
        <begin position="1"/>
        <end position="26"/>
    </location>
</feature>
<gene>
    <name evidence="3" type="ORF">O3M35_006942</name>
</gene>
<evidence type="ECO:0000313" key="3">
    <source>
        <dbReference type="EMBL" id="KAK9509679.1"/>
    </source>
</evidence>
<organism evidence="3 4">
    <name type="scientific">Rhynocoris fuscipes</name>
    <dbReference type="NCBI Taxonomy" id="488301"/>
    <lineage>
        <taxon>Eukaryota</taxon>
        <taxon>Metazoa</taxon>
        <taxon>Ecdysozoa</taxon>
        <taxon>Arthropoda</taxon>
        <taxon>Hexapoda</taxon>
        <taxon>Insecta</taxon>
        <taxon>Pterygota</taxon>
        <taxon>Neoptera</taxon>
        <taxon>Paraneoptera</taxon>
        <taxon>Hemiptera</taxon>
        <taxon>Heteroptera</taxon>
        <taxon>Panheteroptera</taxon>
        <taxon>Cimicomorpha</taxon>
        <taxon>Reduviidae</taxon>
        <taxon>Harpactorinae</taxon>
        <taxon>Harpactorini</taxon>
        <taxon>Rhynocoris</taxon>
    </lineage>
</organism>
<comment type="caution">
    <text evidence="3">The sequence shown here is derived from an EMBL/GenBank/DDBJ whole genome shotgun (WGS) entry which is preliminary data.</text>
</comment>
<evidence type="ECO:0000256" key="1">
    <source>
        <dbReference type="SAM" id="MobiDB-lite"/>
    </source>
</evidence>
<protein>
    <recommendedName>
        <fullName evidence="5">Transmembrane protein 117</fullName>
    </recommendedName>
</protein>
<dbReference type="AlphaFoldDB" id="A0AAW1DMI0"/>
<keyword evidence="2" id="KW-1133">Transmembrane helix</keyword>
<dbReference type="EMBL" id="JAPXFL010000003">
    <property type="protein sequence ID" value="KAK9509679.1"/>
    <property type="molecule type" value="Genomic_DNA"/>
</dbReference>
<evidence type="ECO:0000313" key="4">
    <source>
        <dbReference type="Proteomes" id="UP001461498"/>
    </source>
</evidence>
<feature type="transmembrane region" description="Helical" evidence="2">
    <location>
        <begin position="308"/>
        <end position="326"/>
    </location>
</feature>
<dbReference type="PANTHER" id="PTHR31226">
    <property type="entry name" value="TRANSMEMBRANE PROTEIN 117"/>
    <property type="match status" value="1"/>
</dbReference>
<reference evidence="3 4" key="1">
    <citation type="submission" date="2022-12" db="EMBL/GenBank/DDBJ databases">
        <title>Chromosome-level genome assembly of true bugs.</title>
        <authorList>
            <person name="Ma L."/>
            <person name="Li H."/>
        </authorList>
    </citation>
    <scope>NUCLEOTIDE SEQUENCE [LARGE SCALE GENOMIC DNA]</scope>
    <source>
        <strain evidence="3">Lab_2022b</strain>
    </source>
</reference>